<feature type="chain" id="PRO_5041482125" description="Carboxylic ester hydrolase" evidence="10">
    <location>
        <begin position="23"/>
        <end position="530"/>
    </location>
</feature>
<organism evidence="11 12">
    <name type="scientific">Cladonia borealis</name>
    <dbReference type="NCBI Taxonomy" id="184061"/>
    <lineage>
        <taxon>Eukaryota</taxon>
        <taxon>Fungi</taxon>
        <taxon>Dikarya</taxon>
        <taxon>Ascomycota</taxon>
        <taxon>Pezizomycotina</taxon>
        <taxon>Lecanoromycetes</taxon>
        <taxon>OSLEUM clade</taxon>
        <taxon>Lecanoromycetidae</taxon>
        <taxon>Lecanorales</taxon>
        <taxon>Lecanorineae</taxon>
        <taxon>Cladoniaceae</taxon>
        <taxon>Cladonia</taxon>
    </lineage>
</organism>
<evidence type="ECO:0000256" key="1">
    <source>
        <dbReference type="ARBA" id="ARBA00006249"/>
    </source>
</evidence>
<accession>A0AA39QZM3</accession>
<dbReference type="SUPFAM" id="SSF53474">
    <property type="entry name" value="alpha/beta-Hydrolases"/>
    <property type="match status" value="1"/>
</dbReference>
<evidence type="ECO:0000256" key="7">
    <source>
        <dbReference type="ARBA" id="ARBA00022837"/>
    </source>
</evidence>
<dbReference type="AlphaFoldDB" id="A0AA39QZM3"/>
<dbReference type="Proteomes" id="UP001166286">
    <property type="component" value="Unassembled WGS sequence"/>
</dbReference>
<evidence type="ECO:0000256" key="8">
    <source>
        <dbReference type="ARBA" id="ARBA00023157"/>
    </source>
</evidence>
<evidence type="ECO:0000256" key="9">
    <source>
        <dbReference type="ARBA" id="ARBA00034075"/>
    </source>
</evidence>
<keyword evidence="3" id="KW-0119">Carbohydrate metabolism</keyword>
<keyword evidence="6 10" id="KW-0378">Hydrolase</keyword>
<evidence type="ECO:0000256" key="3">
    <source>
        <dbReference type="ARBA" id="ARBA00022651"/>
    </source>
</evidence>
<comment type="catalytic activity">
    <reaction evidence="9">
        <text>feruloyl-polysaccharide + H2O = ferulate + polysaccharide.</text>
        <dbReference type="EC" id="3.1.1.73"/>
    </reaction>
</comment>
<keyword evidence="4" id="KW-0479">Metal-binding</keyword>
<proteinExistence type="inferred from homology"/>
<protein>
    <recommendedName>
        <fullName evidence="10">Carboxylic ester hydrolase</fullName>
        <ecNumber evidence="10">3.1.1.-</ecNumber>
    </recommendedName>
</protein>
<dbReference type="GO" id="GO:0046872">
    <property type="term" value="F:metal ion binding"/>
    <property type="evidence" value="ECO:0007669"/>
    <property type="project" value="UniProtKB-KW"/>
</dbReference>
<evidence type="ECO:0000256" key="2">
    <source>
        <dbReference type="ARBA" id="ARBA00022487"/>
    </source>
</evidence>
<keyword evidence="7" id="KW-0106">Calcium</keyword>
<comment type="caution">
    <text evidence="11">The sequence shown here is derived from an EMBL/GenBank/DDBJ whole genome shotgun (WGS) entry which is preliminary data.</text>
</comment>
<dbReference type="Pfam" id="PF07519">
    <property type="entry name" value="Tannase"/>
    <property type="match status" value="1"/>
</dbReference>
<dbReference type="PANTHER" id="PTHR33938">
    <property type="entry name" value="FERULOYL ESTERASE B-RELATED"/>
    <property type="match status" value="1"/>
</dbReference>
<dbReference type="GO" id="GO:0045493">
    <property type="term" value="P:xylan catabolic process"/>
    <property type="evidence" value="ECO:0007669"/>
    <property type="project" value="UniProtKB-KW"/>
</dbReference>
<comment type="similarity">
    <text evidence="1 10">Belongs to the tannase family.</text>
</comment>
<evidence type="ECO:0000313" key="12">
    <source>
        <dbReference type="Proteomes" id="UP001166286"/>
    </source>
</evidence>
<evidence type="ECO:0000256" key="10">
    <source>
        <dbReference type="RuleBase" id="RU361238"/>
    </source>
</evidence>
<sequence length="530" mass="58546">MSRRLSLGAILIPCLFFTTTFAAYTFQRRCLSFTPESYSYNSSRTVLEYVAAGTNLSFPDNDPTCARPSQLVTVDLCRVGLSIPTSNRSSISFELWLPENWSGRFLSTGNGGIDGCIKYEDLAYTTANSFAAVGSNNGHNGTTAITMYQNSDVVTDFAWRSLHTITVVGKKLVNIFYGKAYDKAYYLGCSLGGRQGIKASEMFPADFDGIVAGSPALDFNNLQSWRASFYPITGPNTSTNFISESVWSNLIHDEILDQCDGLDGVMDGVIEDPNLCDFRPEALLCDNDTVTNCLSSTQVEMVRKIFSPFYGLDGNLIYPAMQPGSEIMASENLYAGAPFSYSKSWFRYVVYNPTYNADNFDLHDAAVAEALNPSNIRTWPSTLSNYQYAGGKILIYHGLQDNQITSFDTERFYDYLSRGMQATSDDLDQFLRFFRVPGMFHCNSGPGAWVFGQGGAASAAGVPFTAKYNVLAALVQWVENGTAVEEIIGTKFLNDSVKLGVAFEHRHCKYPLRSTYVGGNHELLSSWECL</sequence>
<dbReference type="InterPro" id="IPR011118">
    <property type="entry name" value="Tannase/feruloyl_esterase"/>
</dbReference>
<keyword evidence="8" id="KW-1015">Disulfide bond</keyword>
<evidence type="ECO:0000256" key="4">
    <source>
        <dbReference type="ARBA" id="ARBA00022723"/>
    </source>
</evidence>
<keyword evidence="5 10" id="KW-0732">Signal</keyword>
<keyword evidence="3" id="KW-0624">Polysaccharide degradation</keyword>
<dbReference type="GO" id="GO:0030600">
    <property type="term" value="F:feruloyl esterase activity"/>
    <property type="evidence" value="ECO:0007669"/>
    <property type="project" value="UniProtKB-EC"/>
</dbReference>
<feature type="signal peptide" evidence="10">
    <location>
        <begin position="1"/>
        <end position="22"/>
    </location>
</feature>
<dbReference type="Gene3D" id="3.40.50.1820">
    <property type="entry name" value="alpha/beta hydrolase"/>
    <property type="match status" value="1"/>
</dbReference>
<dbReference type="InterPro" id="IPR029058">
    <property type="entry name" value="AB_hydrolase_fold"/>
</dbReference>
<dbReference type="EMBL" id="JAFEKC020000011">
    <property type="protein sequence ID" value="KAK0512207.1"/>
    <property type="molecule type" value="Genomic_DNA"/>
</dbReference>
<keyword evidence="12" id="KW-1185">Reference proteome</keyword>
<keyword evidence="3" id="KW-0858">Xylan degradation</keyword>
<gene>
    <name evidence="11" type="ORF">JMJ35_005335</name>
</gene>
<keyword evidence="2" id="KW-0719">Serine esterase</keyword>
<evidence type="ECO:0000313" key="11">
    <source>
        <dbReference type="EMBL" id="KAK0512207.1"/>
    </source>
</evidence>
<dbReference type="EC" id="3.1.1.-" evidence="10"/>
<evidence type="ECO:0000256" key="6">
    <source>
        <dbReference type="ARBA" id="ARBA00022801"/>
    </source>
</evidence>
<dbReference type="PANTHER" id="PTHR33938:SF15">
    <property type="entry name" value="FERULOYL ESTERASE B-RELATED"/>
    <property type="match status" value="1"/>
</dbReference>
<name>A0AA39QZM3_9LECA</name>
<reference evidence="11" key="1">
    <citation type="submission" date="2023-03" db="EMBL/GenBank/DDBJ databases">
        <title>Complete genome of Cladonia borealis.</title>
        <authorList>
            <person name="Park H."/>
        </authorList>
    </citation>
    <scope>NUCLEOTIDE SEQUENCE</scope>
    <source>
        <strain evidence="11">ANT050790</strain>
    </source>
</reference>
<evidence type="ECO:0000256" key="5">
    <source>
        <dbReference type="ARBA" id="ARBA00022729"/>
    </source>
</evidence>